<keyword evidence="1" id="KW-0479">Metal-binding</keyword>
<dbReference type="AlphaFoldDB" id="A0ABD1K6Z4"/>
<dbReference type="InterPro" id="IPR017907">
    <property type="entry name" value="Znf_RING_CS"/>
</dbReference>
<organism evidence="4 5">
    <name type="scientific">Coilia grayii</name>
    <name type="common">Gray's grenadier anchovy</name>
    <dbReference type="NCBI Taxonomy" id="363190"/>
    <lineage>
        <taxon>Eukaryota</taxon>
        <taxon>Metazoa</taxon>
        <taxon>Chordata</taxon>
        <taxon>Craniata</taxon>
        <taxon>Vertebrata</taxon>
        <taxon>Euteleostomi</taxon>
        <taxon>Actinopterygii</taxon>
        <taxon>Neopterygii</taxon>
        <taxon>Teleostei</taxon>
        <taxon>Clupei</taxon>
        <taxon>Clupeiformes</taxon>
        <taxon>Clupeoidei</taxon>
        <taxon>Engraulidae</taxon>
        <taxon>Coilinae</taxon>
        <taxon>Coilia</taxon>
    </lineage>
</organism>
<evidence type="ECO:0000256" key="1">
    <source>
        <dbReference type="ARBA" id="ARBA00022723"/>
    </source>
</evidence>
<evidence type="ECO:0000256" key="3">
    <source>
        <dbReference type="ARBA" id="ARBA00022833"/>
    </source>
</evidence>
<keyword evidence="3" id="KW-0862">Zinc</keyword>
<name>A0ABD1K6Z4_9TELE</name>
<protein>
    <recommendedName>
        <fullName evidence="6">RING-type domain-containing protein</fullName>
    </recommendedName>
</protein>
<dbReference type="Proteomes" id="UP001591681">
    <property type="component" value="Unassembled WGS sequence"/>
</dbReference>
<reference evidence="4 5" key="1">
    <citation type="submission" date="2024-09" db="EMBL/GenBank/DDBJ databases">
        <title>A chromosome-level genome assembly of Gray's grenadier anchovy, Coilia grayii.</title>
        <authorList>
            <person name="Fu Z."/>
        </authorList>
    </citation>
    <scope>NUCLEOTIDE SEQUENCE [LARGE SCALE GENOMIC DNA]</scope>
    <source>
        <strain evidence="4">G4</strain>
        <tissue evidence="4">Muscle</tissue>
    </source>
</reference>
<evidence type="ECO:0000313" key="5">
    <source>
        <dbReference type="Proteomes" id="UP001591681"/>
    </source>
</evidence>
<sequence>MSIPRAAAKCRTCSSVLYPVQGTEKPSSPVVQCFTCPGKPFICGTCLSPWQGRPGDAKTLCPNNRCAVVGTLLTCGLITDSMNQVRGCPEFRACPKCYSLIMHIGPLCSEVNCSECDHYFCYICLRDSAECTSIACSTAGRQWFST</sequence>
<accession>A0ABD1K6Z4</accession>
<evidence type="ECO:0008006" key="6">
    <source>
        <dbReference type="Google" id="ProtNLM"/>
    </source>
</evidence>
<dbReference type="EMBL" id="JBHFQA010000008">
    <property type="protein sequence ID" value="KAL2094902.1"/>
    <property type="molecule type" value="Genomic_DNA"/>
</dbReference>
<keyword evidence="2" id="KW-0863">Zinc-finger</keyword>
<gene>
    <name evidence="4" type="ORF">ACEWY4_009621</name>
</gene>
<dbReference type="SUPFAM" id="SSF57850">
    <property type="entry name" value="RING/U-box"/>
    <property type="match status" value="1"/>
</dbReference>
<comment type="caution">
    <text evidence="4">The sequence shown here is derived from an EMBL/GenBank/DDBJ whole genome shotgun (WGS) entry which is preliminary data.</text>
</comment>
<proteinExistence type="predicted"/>
<dbReference type="GO" id="GO:0008270">
    <property type="term" value="F:zinc ion binding"/>
    <property type="evidence" value="ECO:0007669"/>
    <property type="project" value="UniProtKB-KW"/>
</dbReference>
<evidence type="ECO:0000313" key="4">
    <source>
        <dbReference type="EMBL" id="KAL2094902.1"/>
    </source>
</evidence>
<dbReference type="PROSITE" id="PS00518">
    <property type="entry name" value="ZF_RING_1"/>
    <property type="match status" value="1"/>
</dbReference>
<keyword evidence="5" id="KW-1185">Reference proteome</keyword>
<dbReference type="Gene3D" id="1.20.120.1750">
    <property type="match status" value="1"/>
</dbReference>
<evidence type="ECO:0000256" key="2">
    <source>
        <dbReference type="ARBA" id="ARBA00022771"/>
    </source>
</evidence>